<dbReference type="SMART" id="SM00876">
    <property type="entry name" value="BATS"/>
    <property type="match status" value="1"/>
</dbReference>
<dbReference type="InterPro" id="IPR007197">
    <property type="entry name" value="rSAM"/>
</dbReference>
<dbReference type="SFLD" id="SFLDG01278">
    <property type="entry name" value="biotin_synthase_like"/>
    <property type="match status" value="1"/>
</dbReference>
<dbReference type="PROSITE" id="PS51918">
    <property type="entry name" value="RADICAL_SAM"/>
    <property type="match status" value="1"/>
</dbReference>
<feature type="binding site" evidence="13">
    <location>
        <position position="276"/>
    </location>
    <ligand>
        <name>[2Fe-2S] cluster</name>
        <dbReference type="ChEBI" id="CHEBI:190135"/>
    </ligand>
</feature>
<dbReference type="HAMAP" id="MF_01694">
    <property type="entry name" value="BioB"/>
    <property type="match status" value="1"/>
</dbReference>
<feature type="binding site" evidence="13">
    <location>
        <position position="143"/>
    </location>
    <ligand>
        <name>[2Fe-2S] cluster</name>
        <dbReference type="ChEBI" id="CHEBI:190135"/>
    </ligand>
</feature>
<dbReference type="PANTHER" id="PTHR22976">
    <property type="entry name" value="BIOTIN SYNTHASE"/>
    <property type="match status" value="1"/>
</dbReference>
<evidence type="ECO:0000256" key="3">
    <source>
        <dbReference type="ARBA" id="ARBA00012236"/>
    </source>
</evidence>
<keyword evidence="6 13" id="KW-0949">S-adenosyl-L-methionine</keyword>
<dbReference type="GO" id="GO:0004076">
    <property type="term" value="F:biotin synthase activity"/>
    <property type="evidence" value="ECO:0007669"/>
    <property type="project" value="UniProtKB-EC"/>
</dbReference>
<comment type="cofactor">
    <cofactor evidence="13">
        <name>[4Fe-4S] cluster</name>
        <dbReference type="ChEBI" id="CHEBI:49883"/>
    </cofactor>
    <text evidence="13">Binds 1 [4Fe-4S] cluster. The cluster is coordinated with 3 cysteines and an exchangeable S-adenosyl-L-methionine.</text>
</comment>
<gene>
    <name evidence="13 15" type="primary">bioB</name>
    <name evidence="15" type="ORF">BjapCC829_07090</name>
</gene>
<feature type="binding site" evidence="13">
    <location>
        <position position="112"/>
    </location>
    <ligand>
        <name>[2Fe-2S] cluster</name>
        <dbReference type="ChEBI" id="CHEBI:190135"/>
    </ligand>
</feature>
<sequence length="331" mass="35925">MGDAVEVEGNSGRNGAPVRRDWERAEAEGLYALPFADLLFRAQTVHRGNFDPNHVEAASLLSIKTGGCPEDCAYCAQSVHYDTGLKATRLMDRAEVVAAAQRAKAAGATRFCMAAAWRSPKDRDLDQVCDMIAAIKRVGMETCVTLGMLTPKQAARLADAGLDFYNHNVDSSPEFYRSIITTRTLQDRIDTLTHVREVGIKVCCGGIIGMGEQVEDRLGMLVLLANLPNHPESIPINLWNEVNGVPVKVTAERPDPIALVRLVATARIMMPESVVRLAAGRQYMTDELQGLCFLAGANSIFVGDVLLTTKNPQLDRDASLFARLGITSGLA</sequence>
<dbReference type="Proteomes" id="UP001430990">
    <property type="component" value="Chromosome"/>
</dbReference>
<dbReference type="PANTHER" id="PTHR22976:SF2">
    <property type="entry name" value="BIOTIN SYNTHASE, MITOCHONDRIAL"/>
    <property type="match status" value="1"/>
</dbReference>
<evidence type="ECO:0000256" key="8">
    <source>
        <dbReference type="ARBA" id="ARBA00022723"/>
    </source>
</evidence>
<feature type="binding site" evidence="13">
    <location>
        <position position="72"/>
    </location>
    <ligand>
        <name>[4Fe-4S] cluster</name>
        <dbReference type="ChEBI" id="CHEBI:49883"/>
        <note>4Fe-4S-S-AdoMet</note>
    </ligand>
</feature>
<evidence type="ECO:0000256" key="7">
    <source>
        <dbReference type="ARBA" id="ARBA00022714"/>
    </source>
</evidence>
<evidence type="ECO:0000256" key="11">
    <source>
        <dbReference type="ARBA" id="ARBA00023014"/>
    </source>
</evidence>
<dbReference type="NCBIfam" id="TIGR00433">
    <property type="entry name" value="bioB"/>
    <property type="match status" value="1"/>
</dbReference>
<keyword evidence="9 13" id="KW-0093">Biotin biosynthesis</keyword>
<organism evidence="15 16">
    <name type="scientific">Bradyrhizobium barranii</name>
    <dbReference type="NCBI Taxonomy" id="2992140"/>
    <lineage>
        <taxon>Bacteria</taxon>
        <taxon>Pseudomonadati</taxon>
        <taxon>Pseudomonadota</taxon>
        <taxon>Alphaproteobacteria</taxon>
        <taxon>Hyphomicrobiales</taxon>
        <taxon>Nitrobacteraceae</taxon>
        <taxon>Bradyrhizobium</taxon>
    </lineage>
</organism>
<reference evidence="15" key="1">
    <citation type="submission" date="2021-11" db="EMBL/GenBank/DDBJ databases">
        <title>Australian commercial rhizobial inoculants.</title>
        <authorList>
            <person name="Kohlmeier M.G."/>
            <person name="O'Hara G.W."/>
            <person name="Colombi E."/>
            <person name="Ramsay J.P."/>
            <person name="Terpolilli J."/>
        </authorList>
    </citation>
    <scope>NUCLEOTIDE SEQUENCE</scope>
    <source>
        <strain evidence="15">CC829</strain>
    </source>
</reference>
<evidence type="ECO:0000256" key="5">
    <source>
        <dbReference type="ARBA" id="ARBA00022679"/>
    </source>
</evidence>
<keyword evidence="5 13" id="KW-0808">Transferase</keyword>
<keyword evidence="16" id="KW-1185">Reference proteome</keyword>
<dbReference type="Pfam" id="PF06968">
    <property type="entry name" value="BATS"/>
    <property type="match status" value="1"/>
</dbReference>
<evidence type="ECO:0000256" key="12">
    <source>
        <dbReference type="ARBA" id="ARBA00051157"/>
    </source>
</evidence>
<dbReference type="InterPro" id="IPR013785">
    <property type="entry name" value="Aldolase_TIM"/>
</dbReference>
<comment type="function">
    <text evidence="13">Catalyzes the conversion of dethiobiotin (DTB) to biotin by the insertion of a sulfur atom into dethiobiotin via a radical-based mechanism.</text>
</comment>
<comment type="subunit">
    <text evidence="13">Homodimer.</text>
</comment>
<protein>
    <recommendedName>
        <fullName evidence="3 13">Biotin synthase</fullName>
        <ecNumber evidence="3 13">2.8.1.6</ecNumber>
    </recommendedName>
</protein>
<keyword evidence="4 13" id="KW-0004">4Fe-4S</keyword>
<evidence type="ECO:0000313" key="15">
    <source>
        <dbReference type="EMBL" id="UFW91125.1"/>
    </source>
</evidence>
<dbReference type="InterPro" id="IPR002684">
    <property type="entry name" value="Biotin_synth/BioAB"/>
</dbReference>
<proteinExistence type="inferred from homology"/>
<dbReference type="InterPro" id="IPR058240">
    <property type="entry name" value="rSAM_sf"/>
</dbReference>
<comment type="cofactor">
    <cofactor evidence="13">
        <name>[2Fe-2S] cluster</name>
        <dbReference type="ChEBI" id="CHEBI:190135"/>
    </cofactor>
    <text evidence="13">Binds 1 [2Fe-2S] cluster. The cluster is coordinated with 3 cysteines and 1 arginine.</text>
</comment>
<evidence type="ECO:0000256" key="6">
    <source>
        <dbReference type="ARBA" id="ARBA00022691"/>
    </source>
</evidence>
<dbReference type="InterPro" id="IPR024177">
    <property type="entry name" value="Biotin_synthase"/>
</dbReference>
<comment type="similarity">
    <text evidence="2 13">Belongs to the radical SAM superfamily. Biotin synthase family.</text>
</comment>
<dbReference type="PIRSF" id="PIRSF001619">
    <property type="entry name" value="Biotin_synth"/>
    <property type="match status" value="1"/>
</dbReference>
<evidence type="ECO:0000256" key="9">
    <source>
        <dbReference type="ARBA" id="ARBA00022756"/>
    </source>
</evidence>
<feature type="binding site" evidence="13">
    <location>
        <position position="75"/>
    </location>
    <ligand>
        <name>[4Fe-4S] cluster</name>
        <dbReference type="ChEBI" id="CHEBI:49883"/>
        <note>4Fe-4S-S-AdoMet</note>
    </ligand>
</feature>
<name>A0ABY3QYQ3_9BRAD</name>
<evidence type="ECO:0000256" key="1">
    <source>
        <dbReference type="ARBA" id="ARBA00004942"/>
    </source>
</evidence>
<dbReference type="SFLD" id="SFLDS00029">
    <property type="entry name" value="Radical_SAM"/>
    <property type="match status" value="1"/>
</dbReference>
<keyword evidence="11 13" id="KW-0411">Iron-sulfur</keyword>
<dbReference type="InterPro" id="IPR010722">
    <property type="entry name" value="BATS_dom"/>
</dbReference>
<dbReference type="SUPFAM" id="SSF102114">
    <property type="entry name" value="Radical SAM enzymes"/>
    <property type="match status" value="1"/>
</dbReference>
<evidence type="ECO:0000256" key="13">
    <source>
        <dbReference type="HAMAP-Rule" id="MF_01694"/>
    </source>
</evidence>
<dbReference type="SFLD" id="SFLDF00272">
    <property type="entry name" value="biotin_synthase"/>
    <property type="match status" value="1"/>
</dbReference>
<dbReference type="RefSeq" id="WP_231145188.1">
    <property type="nucleotide sequence ID" value="NZ_CP088100.1"/>
</dbReference>
<evidence type="ECO:0000256" key="10">
    <source>
        <dbReference type="ARBA" id="ARBA00023004"/>
    </source>
</evidence>
<evidence type="ECO:0000256" key="4">
    <source>
        <dbReference type="ARBA" id="ARBA00022485"/>
    </source>
</evidence>
<keyword evidence="8 13" id="KW-0479">Metal-binding</keyword>
<dbReference type="CDD" id="cd01335">
    <property type="entry name" value="Radical_SAM"/>
    <property type="match status" value="1"/>
</dbReference>
<dbReference type="EC" id="2.8.1.6" evidence="3 13"/>
<feature type="domain" description="Radical SAM core" evidence="14">
    <location>
        <begin position="53"/>
        <end position="281"/>
    </location>
</feature>
<evidence type="ECO:0000259" key="14">
    <source>
        <dbReference type="PROSITE" id="PS51918"/>
    </source>
</evidence>
<dbReference type="EMBL" id="CP088100">
    <property type="protein sequence ID" value="UFW91125.1"/>
    <property type="molecule type" value="Genomic_DNA"/>
</dbReference>
<accession>A0ABY3QYQ3</accession>
<dbReference type="InterPro" id="IPR006638">
    <property type="entry name" value="Elp3/MiaA/NifB-like_rSAM"/>
</dbReference>
<feature type="binding site" evidence="13">
    <location>
        <position position="68"/>
    </location>
    <ligand>
        <name>[4Fe-4S] cluster</name>
        <dbReference type="ChEBI" id="CHEBI:49883"/>
        <note>4Fe-4S-S-AdoMet</note>
    </ligand>
</feature>
<evidence type="ECO:0000256" key="2">
    <source>
        <dbReference type="ARBA" id="ARBA00010765"/>
    </source>
</evidence>
<comment type="catalytic activity">
    <reaction evidence="12 13">
        <text>(4R,5S)-dethiobiotin + (sulfur carrier)-SH + 2 reduced [2Fe-2S]-[ferredoxin] + 2 S-adenosyl-L-methionine = (sulfur carrier)-H + biotin + 2 5'-deoxyadenosine + 2 L-methionine + 2 oxidized [2Fe-2S]-[ferredoxin]</text>
        <dbReference type="Rhea" id="RHEA:22060"/>
        <dbReference type="Rhea" id="RHEA-COMP:10000"/>
        <dbReference type="Rhea" id="RHEA-COMP:10001"/>
        <dbReference type="Rhea" id="RHEA-COMP:14737"/>
        <dbReference type="Rhea" id="RHEA-COMP:14739"/>
        <dbReference type="ChEBI" id="CHEBI:17319"/>
        <dbReference type="ChEBI" id="CHEBI:29917"/>
        <dbReference type="ChEBI" id="CHEBI:33737"/>
        <dbReference type="ChEBI" id="CHEBI:33738"/>
        <dbReference type="ChEBI" id="CHEBI:57586"/>
        <dbReference type="ChEBI" id="CHEBI:57844"/>
        <dbReference type="ChEBI" id="CHEBI:59789"/>
        <dbReference type="ChEBI" id="CHEBI:64428"/>
        <dbReference type="ChEBI" id="CHEBI:149473"/>
        <dbReference type="EC" id="2.8.1.6"/>
    </reaction>
</comment>
<feature type="binding site" evidence="13">
    <location>
        <position position="203"/>
    </location>
    <ligand>
        <name>[2Fe-2S] cluster</name>
        <dbReference type="ChEBI" id="CHEBI:190135"/>
    </ligand>
</feature>
<comment type="pathway">
    <text evidence="1 13">Cofactor biosynthesis; biotin biosynthesis; biotin from 7,8-diaminononanoate: step 2/2.</text>
</comment>
<dbReference type="Pfam" id="PF04055">
    <property type="entry name" value="Radical_SAM"/>
    <property type="match status" value="1"/>
</dbReference>
<dbReference type="SMART" id="SM00729">
    <property type="entry name" value="Elp3"/>
    <property type="match status" value="1"/>
</dbReference>
<keyword evidence="10 13" id="KW-0408">Iron</keyword>
<dbReference type="SFLD" id="SFLDG01060">
    <property type="entry name" value="BATS_domain_containing"/>
    <property type="match status" value="1"/>
</dbReference>
<dbReference type="Gene3D" id="3.20.20.70">
    <property type="entry name" value="Aldolase class I"/>
    <property type="match status" value="1"/>
</dbReference>
<keyword evidence="7 13" id="KW-0001">2Fe-2S</keyword>
<evidence type="ECO:0000313" key="16">
    <source>
        <dbReference type="Proteomes" id="UP001430990"/>
    </source>
</evidence>